<feature type="domain" description="Fibronectin type-III" evidence="5">
    <location>
        <begin position="176"/>
        <end position="266"/>
    </location>
</feature>
<feature type="domain" description="Fibronectin type-III" evidence="5">
    <location>
        <begin position="737"/>
        <end position="831"/>
    </location>
</feature>
<dbReference type="FunFam" id="2.60.40.10:FF:000028">
    <property type="entry name" value="Neuronal cell adhesion molecule"/>
    <property type="match status" value="1"/>
</dbReference>
<dbReference type="SMART" id="SM00060">
    <property type="entry name" value="FN3"/>
    <property type="match status" value="4"/>
</dbReference>
<evidence type="ECO:0000313" key="7">
    <source>
        <dbReference type="Proteomes" id="UP000225706"/>
    </source>
</evidence>
<gene>
    <name evidence="6" type="primary">SDK1</name>
    <name evidence="6" type="ORF">AWC38_SpisGene24081</name>
</gene>
<name>A0A2B4R4E7_STYPI</name>
<dbReference type="InterPro" id="IPR027806">
    <property type="entry name" value="HARBI1_dom"/>
</dbReference>
<dbReference type="PANTHER" id="PTHR24543">
    <property type="entry name" value="MULTICOPPER OXIDASE-RELATED"/>
    <property type="match status" value="1"/>
</dbReference>
<feature type="domain" description="F5/8 type C" evidence="4">
    <location>
        <begin position="268"/>
        <end position="411"/>
    </location>
</feature>
<dbReference type="Gene3D" id="2.60.40.10">
    <property type="entry name" value="Immunoglobulins"/>
    <property type="match status" value="3"/>
</dbReference>
<proteinExistence type="predicted"/>
<feature type="domain" description="Fibronectin type-III" evidence="5">
    <location>
        <begin position="835"/>
        <end position="929"/>
    </location>
</feature>
<dbReference type="PROSITE" id="PS50853">
    <property type="entry name" value="FN3"/>
    <property type="match status" value="4"/>
</dbReference>
<dbReference type="SMART" id="SM00231">
    <property type="entry name" value="FA58C"/>
    <property type="match status" value="1"/>
</dbReference>
<dbReference type="AlphaFoldDB" id="A0A2B4R4E7"/>
<dbReference type="InterPro" id="IPR036116">
    <property type="entry name" value="FN3_sf"/>
</dbReference>
<dbReference type="OrthoDB" id="5983296at2759"/>
<feature type="domain" description="F5/8 type C" evidence="4">
    <location>
        <begin position="100"/>
        <end position="196"/>
    </location>
</feature>
<dbReference type="STRING" id="50429.A0A2B4R4E7"/>
<feature type="domain" description="Fibronectin type-III" evidence="5">
    <location>
        <begin position="636"/>
        <end position="732"/>
    </location>
</feature>
<comment type="cofactor">
    <cofactor evidence="1">
        <name>a divalent metal cation</name>
        <dbReference type="ChEBI" id="CHEBI:60240"/>
    </cofactor>
</comment>
<evidence type="ECO:0000256" key="2">
    <source>
        <dbReference type="ARBA" id="ARBA00022723"/>
    </source>
</evidence>
<dbReference type="PANTHER" id="PTHR24543:SF291">
    <property type="entry name" value="SMOKE ALARM, ISOFORM D"/>
    <property type="match status" value="1"/>
</dbReference>
<organism evidence="6 7">
    <name type="scientific">Stylophora pistillata</name>
    <name type="common">Smooth cauliflower coral</name>
    <dbReference type="NCBI Taxonomy" id="50429"/>
    <lineage>
        <taxon>Eukaryota</taxon>
        <taxon>Metazoa</taxon>
        <taxon>Cnidaria</taxon>
        <taxon>Anthozoa</taxon>
        <taxon>Hexacorallia</taxon>
        <taxon>Scleractinia</taxon>
        <taxon>Astrocoeniina</taxon>
        <taxon>Pocilloporidae</taxon>
        <taxon>Stylophora</taxon>
    </lineage>
</organism>
<dbReference type="Pfam" id="PF13359">
    <property type="entry name" value="DDE_Tnp_4"/>
    <property type="match status" value="1"/>
</dbReference>
<evidence type="ECO:0000256" key="3">
    <source>
        <dbReference type="ARBA" id="ARBA00022737"/>
    </source>
</evidence>
<sequence>MGTDGDSNSDYPFQFTSEQLAPENIVFFAGNSQADQWVKDYTLQISTDETTWTDYKEGGQVKFKFLRGNDDRNSEVKIAVYGVLTRFLRFLPQTHQGGVCMRLELVNQKTLVWPLVVQFQTAAFSASSYYSSGYKPSFGRLNGASRGWAPKTKTNSADFLQIDLLYEYVICAVATQGSNGTSEWTTNYKIQLSMDGINAVTYQETNVDKKGSAGCYSIWNITSGSTLSRLVTGLEKYTEYEFQVLAYTSDGDGPKGPVKVERTQGDGCVQYDLGMEGGNIPDSRITASSSRTPAKNGRLNYALGAPWCAETNDTSPYLQVDLQTLHILCAVSTQGNSQADQWVKDYTLQISTDETTWTDYKEGGQVKFLRGNDDRNSEVKHVVYGVLTRFLRFLPQTHQGGVCMKLEVFGVEKVSDEEFLILYDFFEPRNPEFPHKAYAKFDLDEMAESESLAEFRFRKRDIFLLAEVLDIPETIRCDQRSICGGIEGYWNLDILSPDHLEMYAAAITSRGSPLDNCFGFIDGTVRPIARPGENQRIMYNGHKRVHALKFQSIVLPNGLIGNMYGPEEGKKHDASMLIESGLMRDLQQHAFSHGGQPPMCLYGDPAYPLRVHLQGPFRFGVLTDEMKAYNTAMSTPPGGFTLTASTSTSITASWQLPPEDSRNVVIRGYKLFYKRRGIPGPASMQSINNQATRTKEVTRLDKFTEYEFQILAFISVGNGANSTAIFEKTKEAAPSGPPSQFSVTVNSSTSITASWHLPPEDSRHGIIRGYKLFYKRKDPGLATSLTIDNGNTSKRVTNLDKYTEYEFQVLVFTSVGNGPNTSSVFTTTMEDAPSAPTSLSFVVVPPSNLHGPRITLSCSKPAEPNGVIRRYTVFYSHHGGAAKEESGLDKDALSHTVDVLGGVTYQFHVRAVTNKPGTNGTITVTTTEYSGFVMFTVRLIAMHPNAFICIRTCSSDFIVVIPVGV</sequence>
<dbReference type="CDD" id="cd00057">
    <property type="entry name" value="FA58C"/>
    <property type="match status" value="1"/>
</dbReference>
<dbReference type="InterPro" id="IPR003961">
    <property type="entry name" value="FN3_dom"/>
</dbReference>
<dbReference type="Gene3D" id="2.60.120.260">
    <property type="entry name" value="Galactose-binding domain-like"/>
    <property type="match status" value="3"/>
</dbReference>
<dbReference type="PROSITE" id="PS50022">
    <property type="entry name" value="FA58C_3"/>
    <property type="match status" value="2"/>
</dbReference>
<dbReference type="GO" id="GO:0046872">
    <property type="term" value="F:metal ion binding"/>
    <property type="evidence" value="ECO:0007669"/>
    <property type="project" value="UniProtKB-KW"/>
</dbReference>
<dbReference type="InterPro" id="IPR013783">
    <property type="entry name" value="Ig-like_fold"/>
</dbReference>
<dbReference type="EMBL" id="LSMT01001650">
    <property type="protein sequence ID" value="PFX12026.1"/>
    <property type="molecule type" value="Genomic_DNA"/>
</dbReference>
<dbReference type="Pfam" id="PF00754">
    <property type="entry name" value="F5_F8_type_C"/>
    <property type="match status" value="3"/>
</dbReference>
<protein>
    <submittedName>
        <fullName evidence="6">Protein sidekick-1</fullName>
    </submittedName>
</protein>
<keyword evidence="2" id="KW-0479">Metal-binding</keyword>
<evidence type="ECO:0000313" key="6">
    <source>
        <dbReference type="EMBL" id="PFX12026.1"/>
    </source>
</evidence>
<keyword evidence="3" id="KW-0677">Repeat</keyword>
<dbReference type="SUPFAM" id="SSF49785">
    <property type="entry name" value="Galactose-binding domain-like"/>
    <property type="match status" value="3"/>
</dbReference>
<dbReference type="Proteomes" id="UP000225706">
    <property type="component" value="Unassembled WGS sequence"/>
</dbReference>
<comment type="caution">
    <text evidence="6">The sequence shown here is derived from an EMBL/GenBank/DDBJ whole genome shotgun (WGS) entry which is preliminary data.</text>
</comment>
<evidence type="ECO:0000259" key="4">
    <source>
        <dbReference type="PROSITE" id="PS50022"/>
    </source>
</evidence>
<dbReference type="InterPro" id="IPR008979">
    <property type="entry name" value="Galactose-bd-like_sf"/>
</dbReference>
<accession>A0A2B4R4E7</accession>
<dbReference type="SUPFAM" id="SSF49265">
    <property type="entry name" value="Fibronectin type III"/>
    <property type="match status" value="3"/>
</dbReference>
<dbReference type="InterPro" id="IPR000421">
    <property type="entry name" value="FA58C"/>
</dbReference>
<reference evidence="7" key="1">
    <citation type="journal article" date="2017" name="bioRxiv">
        <title>Comparative analysis of the genomes of Stylophora pistillata and Acropora digitifera provides evidence for extensive differences between species of corals.</title>
        <authorList>
            <person name="Voolstra C.R."/>
            <person name="Li Y."/>
            <person name="Liew Y.J."/>
            <person name="Baumgarten S."/>
            <person name="Zoccola D."/>
            <person name="Flot J.-F."/>
            <person name="Tambutte S."/>
            <person name="Allemand D."/>
            <person name="Aranda M."/>
        </authorList>
    </citation>
    <scope>NUCLEOTIDE SEQUENCE [LARGE SCALE GENOMIC DNA]</scope>
</reference>
<dbReference type="Pfam" id="PF00041">
    <property type="entry name" value="fn3"/>
    <property type="match status" value="2"/>
</dbReference>
<evidence type="ECO:0000256" key="1">
    <source>
        <dbReference type="ARBA" id="ARBA00001968"/>
    </source>
</evidence>
<evidence type="ECO:0000259" key="5">
    <source>
        <dbReference type="PROSITE" id="PS50853"/>
    </source>
</evidence>
<dbReference type="PROSITE" id="PS01285">
    <property type="entry name" value="FA58C_1"/>
    <property type="match status" value="2"/>
</dbReference>
<dbReference type="CDD" id="cd00063">
    <property type="entry name" value="FN3"/>
    <property type="match status" value="4"/>
</dbReference>
<keyword evidence="7" id="KW-1185">Reference proteome</keyword>